<dbReference type="RefSeq" id="WP_015830006.1">
    <property type="nucleotide sequence ID" value="NC_012969.1"/>
</dbReference>
<feature type="chain" id="PRO_5002973763" description="Beta-monoglucosyldiacylglycerol synthase" evidence="13">
    <location>
        <begin position="27"/>
        <end position="867"/>
    </location>
</feature>
<feature type="transmembrane region" description="Helical" evidence="12">
    <location>
        <begin position="824"/>
        <end position="848"/>
    </location>
</feature>
<feature type="transmembrane region" description="Helical" evidence="12">
    <location>
        <begin position="713"/>
        <end position="737"/>
    </location>
</feature>
<dbReference type="SUPFAM" id="SSF51445">
    <property type="entry name" value="(Trans)glycosidases"/>
    <property type="match status" value="1"/>
</dbReference>
<dbReference type="SUPFAM" id="SSF53448">
    <property type="entry name" value="Nucleotide-diphospho-sugar transferases"/>
    <property type="match status" value="1"/>
</dbReference>
<dbReference type="STRING" id="582744.Msip34_1277"/>
<dbReference type="eggNOG" id="COG5309">
    <property type="taxonomic scope" value="Bacteria"/>
</dbReference>
<dbReference type="GO" id="GO:0005886">
    <property type="term" value="C:plasma membrane"/>
    <property type="evidence" value="ECO:0007669"/>
    <property type="project" value="TreeGrafter"/>
</dbReference>
<dbReference type="PANTHER" id="PTHR43867">
    <property type="entry name" value="CELLULOSE SYNTHASE CATALYTIC SUBUNIT A [UDP-FORMING]"/>
    <property type="match status" value="1"/>
</dbReference>
<sequence precursor="true">MTIAKRFVTPLLFAAAIAAAHFGLWAATNGTLELIDAPPLVRGFAYSGYQLDQSPLDKKYPSSAELMRDLRMLHNYTNRIRTYGSLELAEIPALASRLGMKVTAGAWLQGNDGDNRREIAALETQVATYPQIERVIIGNEALLRADLTVEQMIGYLDEVRENVNVPVSTAEPWHVWLKNPELVRHVDFITVHLLPYHEGVPADKAVDYAFQRYQELMEKYPRKKIVIGEIGWPSEGPAIGAAVASKVNQAQFVREFLAKSAYQNYDYYLMEAIDQPWKVKVEGWAGAYWGMFDGKRQMKYSLQGAVPTDTRWLIKASWATFLGFLPIIFIAYRFRHWGLGGRLSMAILLQACITTLVIAYNLPSDYYYSLRDFIVLIGLIVGMALTSAVLMIYGVEFSEVMFKGGWLRAFKRAKPLPADQEKFVSVHLACYNEPPEMVIATIESLGKLDYTNFEVIVVDNNTKDESKWKPVEAYMANMPDNFKFFHLPQWPGFKAGALNFALQQTDPRTEVIGVVDADYVVTPDWLGALVPHFSEEKVAVVQAPQAHREWENNFFRRMSNWEFEGFFRIGMHHRHERNALIQHGTMTLVRHQALVDVGGWSEWCICEDTELGLRLLEEQYELRYIDETFGRGLTPSDFNALKSQRFRWAFGAMQILKRHMPKLLGSSTLNFGQRYHFLTGWFGWLGDALQLVFTLSSIGWTMAMLAFPKSFSLPVPIMLTPILCFLVVKGALGPVLYRKTMKECKWMDIFGASLASLGLSHAIARGIIAGLVQKRGVFKTTAKGKGTGKRSLITPIREEILLLLALIVAAAAMIYSRGIENADAQLWVTMLALQSLPYLSTVACQILAQMPDRKDKAAPPAEALPAN</sequence>
<dbReference type="AlphaFoldDB" id="C6XD98"/>
<keyword evidence="4 12" id="KW-0812">Transmembrane</keyword>
<reference evidence="15 16" key="2">
    <citation type="journal article" date="2011" name="J. Bacteriol.">
        <title>Genomes of three methylotrophs from a single niche uncover genetic and metabolic divergence of Methylophilaceae.</title>
        <authorList>
            <person name="Lapidus A."/>
            <person name="Clum A."/>
            <person name="Labutti K."/>
            <person name="Kaluzhnaya M.G."/>
            <person name="Lim S."/>
            <person name="Beck D.A."/>
            <person name="Glavina Del Rio T."/>
            <person name="Nolan M."/>
            <person name="Mavromatis K."/>
            <person name="Huntemann M."/>
            <person name="Lucas S."/>
            <person name="Lidstrom M.E."/>
            <person name="Ivanova N."/>
            <person name="Chistoserdova L."/>
        </authorList>
    </citation>
    <scope>NUCLEOTIDE SEQUENCE [LARGE SCALE GENOMIC DNA]</scope>
    <source>
        <strain evidence="15 16">SIP3-4</strain>
    </source>
</reference>
<organism evidence="15 16">
    <name type="scientific">Methylovorus glucosotrophus (strain SIP3-4)</name>
    <dbReference type="NCBI Taxonomy" id="582744"/>
    <lineage>
        <taxon>Bacteria</taxon>
        <taxon>Pseudomonadati</taxon>
        <taxon>Pseudomonadota</taxon>
        <taxon>Betaproteobacteria</taxon>
        <taxon>Nitrosomonadales</taxon>
        <taxon>Methylophilaceae</taxon>
        <taxon>Methylovorus</taxon>
    </lineage>
</organism>
<evidence type="ECO:0000256" key="3">
    <source>
        <dbReference type="ARBA" id="ARBA00022679"/>
    </source>
</evidence>
<keyword evidence="6 12" id="KW-1133">Transmembrane helix</keyword>
<keyword evidence="5" id="KW-0460">Magnesium</keyword>
<dbReference type="eggNOG" id="COG1215">
    <property type="taxonomic scope" value="Bacteria"/>
</dbReference>
<evidence type="ECO:0000256" key="2">
    <source>
        <dbReference type="ARBA" id="ARBA00022676"/>
    </source>
</evidence>
<feature type="transmembrane region" description="Helical" evidence="12">
    <location>
        <begin position="343"/>
        <end position="362"/>
    </location>
</feature>
<dbReference type="CAZy" id="GT2">
    <property type="family name" value="Glycosyltransferase Family 2"/>
</dbReference>
<reference evidence="16" key="1">
    <citation type="submission" date="2009-07" db="EMBL/GenBank/DDBJ databases">
        <title>Complete sequence of chromosome of Methylovorus sp. SIP3-4.</title>
        <authorList>
            <person name="Lucas S."/>
            <person name="Copeland A."/>
            <person name="Lapidus A."/>
            <person name="Glavina del Rio T."/>
            <person name="Tice H."/>
            <person name="Bruce D."/>
            <person name="Goodwin L."/>
            <person name="Pitluck S."/>
            <person name="Clum A."/>
            <person name="Larimer F."/>
            <person name="Land M."/>
            <person name="Hauser L."/>
            <person name="Kyrpides N."/>
            <person name="Mikhailova N."/>
            <person name="Kayluzhnaya M."/>
            <person name="Chistoserdova L."/>
        </authorList>
    </citation>
    <scope>NUCLEOTIDE SEQUENCE [LARGE SCALE GENOMIC DNA]</scope>
    <source>
        <strain evidence="16">SIP3-4</strain>
    </source>
</reference>
<feature type="transmembrane region" description="Helical" evidence="12">
    <location>
        <begin position="312"/>
        <end position="331"/>
    </location>
</feature>
<feature type="domain" description="Glycosyltransferase 2-like" evidence="14">
    <location>
        <begin position="425"/>
        <end position="595"/>
    </location>
</feature>
<evidence type="ECO:0000256" key="8">
    <source>
        <dbReference type="ARBA" id="ARBA00053004"/>
    </source>
</evidence>
<evidence type="ECO:0000256" key="4">
    <source>
        <dbReference type="ARBA" id="ARBA00022692"/>
    </source>
</evidence>
<evidence type="ECO:0000256" key="10">
    <source>
        <dbReference type="ARBA" id="ARBA00068721"/>
    </source>
</evidence>
<dbReference type="InterPro" id="IPR001173">
    <property type="entry name" value="Glyco_trans_2-like"/>
</dbReference>
<dbReference type="InterPro" id="IPR017853">
    <property type="entry name" value="GH"/>
</dbReference>
<evidence type="ECO:0000313" key="16">
    <source>
        <dbReference type="Proteomes" id="UP000002743"/>
    </source>
</evidence>
<keyword evidence="2" id="KW-0328">Glycosyltransferase</keyword>
<evidence type="ECO:0000256" key="1">
    <source>
        <dbReference type="ARBA" id="ARBA00004141"/>
    </source>
</evidence>
<dbReference type="InterPro" id="IPR050321">
    <property type="entry name" value="Glycosyltr_2/OpgH_subfam"/>
</dbReference>
<dbReference type="Gene3D" id="3.90.550.10">
    <property type="entry name" value="Spore Coat Polysaccharide Biosynthesis Protein SpsA, Chain A"/>
    <property type="match status" value="1"/>
</dbReference>
<evidence type="ECO:0000256" key="12">
    <source>
        <dbReference type="SAM" id="Phobius"/>
    </source>
</evidence>
<dbReference type="OrthoDB" id="9806824at2"/>
<keyword evidence="3 15" id="KW-0808">Transferase</keyword>
<protein>
    <recommendedName>
        <fullName evidence="10">Beta-monoglucosyldiacylglycerol synthase</fullName>
        <ecNumber evidence="9">2.4.1.336</ecNumber>
    </recommendedName>
    <alternativeName>
        <fullName evidence="11">UDP-glucose:1,2-diacylglycerol 3-beta-D-glucosyltransferase</fullName>
    </alternativeName>
</protein>
<evidence type="ECO:0000256" key="6">
    <source>
        <dbReference type="ARBA" id="ARBA00022989"/>
    </source>
</evidence>
<feature type="transmembrane region" description="Helical" evidence="12">
    <location>
        <begin position="800"/>
        <end position="818"/>
    </location>
</feature>
<evidence type="ECO:0000256" key="9">
    <source>
        <dbReference type="ARBA" id="ARBA00066964"/>
    </source>
</evidence>
<dbReference type="Pfam" id="PF00535">
    <property type="entry name" value="Glycos_transf_2"/>
    <property type="match status" value="1"/>
</dbReference>
<dbReference type="PANTHER" id="PTHR43867:SF4">
    <property type="entry name" value="BETA-(1-3)-GLUCOSYL TRANSFERASE"/>
    <property type="match status" value="1"/>
</dbReference>
<dbReference type="GO" id="GO:0016758">
    <property type="term" value="F:hexosyltransferase activity"/>
    <property type="evidence" value="ECO:0007669"/>
    <property type="project" value="TreeGrafter"/>
</dbReference>
<dbReference type="FunFam" id="3.90.550.10:FF:000164">
    <property type="entry name" value="Beta-(1-3)-glucosyl transferase"/>
    <property type="match status" value="1"/>
</dbReference>
<feature type="transmembrane region" description="Helical" evidence="12">
    <location>
        <begin position="374"/>
        <end position="395"/>
    </location>
</feature>
<accession>C6XD98</accession>
<keyword evidence="7 12" id="KW-0472">Membrane</keyword>
<dbReference type="EC" id="2.4.1.336" evidence="9"/>
<keyword evidence="13" id="KW-0732">Signal</keyword>
<feature type="signal peptide" evidence="13">
    <location>
        <begin position="1"/>
        <end position="26"/>
    </location>
</feature>
<comment type="subcellular location">
    <subcellularLocation>
        <location evidence="1">Membrane</location>
        <topology evidence="1">Multi-pass membrane protein</topology>
    </subcellularLocation>
</comment>
<dbReference type="EMBL" id="CP001674">
    <property type="protein sequence ID" value="ACT50523.1"/>
    <property type="molecule type" value="Genomic_DNA"/>
</dbReference>
<evidence type="ECO:0000256" key="5">
    <source>
        <dbReference type="ARBA" id="ARBA00022842"/>
    </source>
</evidence>
<evidence type="ECO:0000256" key="13">
    <source>
        <dbReference type="SAM" id="SignalP"/>
    </source>
</evidence>
<proteinExistence type="predicted"/>
<dbReference type="KEGG" id="mei:Msip34_1277"/>
<dbReference type="HOGENOM" id="CLU_016454_0_0_4"/>
<dbReference type="Proteomes" id="UP000002743">
    <property type="component" value="Chromosome"/>
</dbReference>
<evidence type="ECO:0000256" key="11">
    <source>
        <dbReference type="ARBA" id="ARBA00078564"/>
    </source>
</evidence>
<feature type="transmembrane region" description="Helical" evidence="12">
    <location>
        <begin position="681"/>
        <end position="707"/>
    </location>
</feature>
<dbReference type="InterPro" id="IPR029044">
    <property type="entry name" value="Nucleotide-diphossugar_trans"/>
</dbReference>
<name>C6XD98_METGS</name>
<keyword evidence="16" id="KW-1185">Reference proteome</keyword>
<dbReference type="Gene3D" id="3.20.20.80">
    <property type="entry name" value="Glycosidases"/>
    <property type="match status" value="1"/>
</dbReference>
<evidence type="ECO:0000256" key="7">
    <source>
        <dbReference type="ARBA" id="ARBA00023136"/>
    </source>
</evidence>
<dbReference type="CAZy" id="GH17">
    <property type="family name" value="Glycoside Hydrolase Family 17"/>
</dbReference>
<evidence type="ECO:0000313" key="15">
    <source>
        <dbReference type="EMBL" id="ACT50523.1"/>
    </source>
</evidence>
<comment type="catalytic activity">
    <reaction evidence="8">
        <text>a 1,2-diacyl-sn-glycerol + UDP-alpha-D-glucose = a 1,2-diacyl-3-O-(beta-D-glucopyranosyl)-sn-glycerol + UDP + H(+)</text>
        <dbReference type="Rhea" id="RHEA:17285"/>
        <dbReference type="ChEBI" id="CHEBI:15378"/>
        <dbReference type="ChEBI" id="CHEBI:17815"/>
        <dbReference type="ChEBI" id="CHEBI:58223"/>
        <dbReference type="ChEBI" id="CHEBI:58885"/>
        <dbReference type="ChEBI" id="CHEBI:75799"/>
        <dbReference type="EC" id="2.4.1.336"/>
    </reaction>
</comment>
<gene>
    <name evidence="15" type="ordered locus">Msip34_1277</name>
</gene>
<evidence type="ECO:0000259" key="14">
    <source>
        <dbReference type="Pfam" id="PF00535"/>
    </source>
</evidence>